<dbReference type="PANTHER" id="PTHR38765">
    <property type="entry name" value="DUF484 DOMAIN-CONTAINING PROTEIN"/>
    <property type="match status" value="1"/>
</dbReference>
<evidence type="ECO:0000313" key="3">
    <source>
        <dbReference type="Proteomes" id="UP000001962"/>
    </source>
</evidence>
<gene>
    <name evidence="2" type="ordered locus">Mlg_0062</name>
</gene>
<evidence type="ECO:0008006" key="4">
    <source>
        <dbReference type="Google" id="ProtNLM"/>
    </source>
</evidence>
<dbReference type="Gene3D" id="3.30.450.40">
    <property type="match status" value="1"/>
</dbReference>
<sequence length="232" mass="25604">MQQTNPEPQLTDEDVAAWLEADPQFLLRHPGVMRRLELRHDCAPAVSLIERQVQLLRHDNERLRAELKDLLAVARYNDRIGARLHQLTLELMRADALGAVVEALRAGLREGFQADAVALLLLGEPEQAGALPVPCLPEDDDRLACLNSFIMDRRPRCGRMQPEQLERLFGTSAARINSAAIVPLIAERGVQGLLGIGSHLADRFHEGQGTVYLGQLGSLAGEALAAHRRRDA</sequence>
<organism evidence="2 3">
    <name type="scientific">Alkalilimnicola ehrlichii (strain ATCC BAA-1101 / DSM 17681 / MLHE-1)</name>
    <dbReference type="NCBI Taxonomy" id="187272"/>
    <lineage>
        <taxon>Bacteria</taxon>
        <taxon>Pseudomonadati</taxon>
        <taxon>Pseudomonadota</taxon>
        <taxon>Gammaproteobacteria</taxon>
        <taxon>Chromatiales</taxon>
        <taxon>Ectothiorhodospiraceae</taxon>
        <taxon>Alkalilimnicola</taxon>
    </lineage>
</organism>
<dbReference type="OrthoDB" id="8525200at2"/>
<dbReference type="Pfam" id="PF04340">
    <property type="entry name" value="DUF484"/>
    <property type="match status" value="1"/>
</dbReference>
<reference evidence="3" key="1">
    <citation type="submission" date="2006-08" db="EMBL/GenBank/DDBJ databases">
        <title>Complete sequence of Alkalilimnicola ehrilichei MLHE-1.</title>
        <authorList>
            <person name="Copeland A."/>
            <person name="Lucas S."/>
            <person name="Lapidus A."/>
            <person name="Barry K."/>
            <person name="Detter J.C."/>
            <person name="Glavina del Rio T."/>
            <person name="Hammon N."/>
            <person name="Israni S."/>
            <person name="Dalin E."/>
            <person name="Tice H."/>
            <person name="Pitluck S."/>
            <person name="Sims D."/>
            <person name="Brettin T."/>
            <person name="Bruce D."/>
            <person name="Han C."/>
            <person name="Tapia R."/>
            <person name="Gilna P."/>
            <person name="Schmutz J."/>
            <person name="Larimer F."/>
            <person name="Land M."/>
            <person name="Hauser L."/>
            <person name="Kyrpides N."/>
            <person name="Mikhailova N."/>
            <person name="Oremland R.S."/>
            <person name="Hoeft S.E."/>
            <person name="Switzer-Blum J."/>
            <person name="Kulp T."/>
            <person name="King G."/>
            <person name="Tabita R."/>
            <person name="Witte B."/>
            <person name="Santini J.M."/>
            <person name="Basu P."/>
            <person name="Hollibaugh J.T."/>
            <person name="Xie G."/>
            <person name="Stolz J.F."/>
            <person name="Richardson P."/>
        </authorList>
    </citation>
    <scope>NUCLEOTIDE SEQUENCE [LARGE SCALE GENOMIC DNA]</scope>
    <source>
        <strain evidence="3">ATCC BAA-1101 / DSM 17681 / MLHE-1</strain>
    </source>
</reference>
<dbReference type="eggNOG" id="COG3159">
    <property type="taxonomic scope" value="Bacteria"/>
</dbReference>
<evidence type="ECO:0000256" key="1">
    <source>
        <dbReference type="SAM" id="Coils"/>
    </source>
</evidence>
<dbReference type="RefSeq" id="WP_011627815.1">
    <property type="nucleotide sequence ID" value="NC_008340.1"/>
</dbReference>
<dbReference type="HOGENOM" id="CLU_073320_1_0_6"/>
<dbReference type="SUPFAM" id="SSF55781">
    <property type="entry name" value="GAF domain-like"/>
    <property type="match status" value="1"/>
</dbReference>
<dbReference type="Proteomes" id="UP000001962">
    <property type="component" value="Chromosome"/>
</dbReference>
<dbReference type="AlphaFoldDB" id="Q0ACL8"/>
<name>Q0ACL8_ALKEH</name>
<proteinExistence type="predicted"/>
<dbReference type="InterPro" id="IPR007435">
    <property type="entry name" value="DUF484"/>
</dbReference>
<dbReference type="InterPro" id="IPR029016">
    <property type="entry name" value="GAF-like_dom_sf"/>
</dbReference>
<dbReference type="PANTHER" id="PTHR38765:SF1">
    <property type="entry name" value="DUF484 DOMAIN-CONTAINING PROTEIN"/>
    <property type="match status" value="1"/>
</dbReference>
<keyword evidence="3" id="KW-1185">Reference proteome</keyword>
<evidence type="ECO:0000313" key="2">
    <source>
        <dbReference type="EMBL" id="ABI55419.1"/>
    </source>
</evidence>
<keyword evidence="1" id="KW-0175">Coiled coil</keyword>
<feature type="coiled-coil region" evidence="1">
    <location>
        <begin position="46"/>
        <end position="73"/>
    </location>
</feature>
<dbReference type="KEGG" id="aeh:Mlg_0062"/>
<accession>Q0ACL8</accession>
<dbReference type="EMBL" id="CP000453">
    <property type="protein sequence ID" value="ABI55419.1"/>
    <property type="molecule type" value="Genomic_DNA"/>
</dbReference>
<protein>
    <recommendedName>
        <fullName evidence="4">Phytochrome sensor protein</fullName>
    </recommendedName>
</protein>